<keyword evidence="4" id="KW-1185">Reference proteome</keyword>
<name>A0ABU9E9G2_9BACT</name>
<keyword evidence="3" id="KW-0456">Lyase</keyword>
<evidence type="ECO:0000313" key="3">
    <source>
        <dbReference type="EMBL" id="MEK9501171.1"/>
    </source>
</evidence>
<dbReference type="EMBL" id="JBBHLI010000004">
    <property type="protein sequence ID" value="MEK9501171.1"/>
    <property type="molecule type" value="Genomic_DNA"/>
</dbReference>
<dbReference type="PROSITE" id="PS51257">
    <property type="entry name" value="PROKAR_LIPOPROTEIN"/>
    <property type="match status" value="1"/>
</dbReference>
<dbReference type="Proteomes" id="UP001484239">
    <property type="component" value="Unassembled WGS sequence"/>
</dbReference>
<dbReference type="InterPro" id="IPR005000">
    <property type="entry name" value="Aldolase/citrate-lyase_domain"/>
</dbReference>
<feature type="domain" description="HpcH/HpaI aldolase/citrate lyase" evidence="2">
    <location>
        <begin position="104"/>
        <end position="248"/>
    </location>
</feature>
<reference evidence="3 4" key="1">
    <citation type="submission" date="2024-02" db="EMBL/GenBank/DDBJ databases">
        <title>A novel Gemmatimonadota bacterium.</title>
        <authorList>
            <person name="Du Z.-J."/>
            <person name="Ye Y.-Q."/>
        </authorList>
    </citation>
    <scope>NUCLEOTIDE SEQUENCE [LARGE SCALE GENOMIC DNA]</scope>
    <source>
        <strain evidence="3 4">DH-20</strain>
    </source>
</reference>
<proteinExistence type="predicted"/>
<dbReference type="RefSeq" id="WP_405277278.1">
    <property type="nucleotide sequence ID" value="NZ_CP144380.1"/>
</dbReference>
<dbReference type="Gene3D" id="3.20.20.60">
    <property type="entry name" value="Phosphoenolpyruvate-binding domains"/>
    <property type="match status" value="1"/>
</dbReference>
<evidence type="ECO:0000259" key="2">
    <source>
        <dbReference type="Pfam" id="PF03328"/>
    </source>
</evidence>
<gene>
    <name evidence="3" type="ORF">WI372_09290</name>
</gene>
<dbReference type="SUPFAM" id="SSF51621">
    <property type="entry name" value="Phosphoenolpyruvate/pyruvate domain"/>
    <property type="match status" value="1"/>
</dbReference>
<sequence>MTALGHRLPGAAFRLPFLPLAAALTLSGCGSEPEAADDLEAGTPAAVATSEQSLAIRLWADGEPAFGIYVPSERERGATGPDGERLPPLYTEAGGADLAGNELYDYLFLNLEGSYDPAAVTAIARGLEQGGGADKTLLVRIPPISDAGEEVTRQRIAEILEAGADGITLPHVRSTEEARTAVSMFEELGADVWSPSNPEGTVIAMLMIEDPGALAETEQIADVGGYSILACGIGSLSAALGDREAGEAGNQVVLQHAQRVGLPDMITANADDVARRIEEGFLGLLMNGPEADEHIRVGRTAAGR</sequence>
<dbReference type="Pfam" id="PF03328">
    <property type="entry name" value="HpcH_HpaI"/>
    <property type="match status" value="1"/>
</dbReference>
<dbReference type="InterPro" id="IPR040442">
    <property type="entry name" value="Pyrv_kinase-like_dom_sf"/>
</dbReference>
<evidence type="ECO:0000256" key="1">
    <source>
        <dbReference type="ARBA" id="ARBA00022723"/>
    </source>
</evidence>
<comment type="caution">
    <text evidence="3">The sequence shown here is derived from an EMBL/GenBank/DDBJ whole genome shotgun (WGS) entry which is preliminary data.</text>
</comment>
<organism evidence="3 4">
    <name type="scientific">Gaopeijia maritima</name>
    <dbReference type="NCBI Taxonomy" id="3119007"/>
    <lineage>
        <taxon>Bacteria</taxon>
        <taxon>Pseudomonadati</taxon>
        <taxon>Gemmatimonadota</taxon>
        <taxon>Longimicrobiia</taxon>
        <taxon>Gaopeijiales</taxon>
        <taxon>Gaopeijiaceae</taxon>
        <taxon>Gaopeijia</taxon>
    </lineage>
</organism>
<dbReference type="InterPro" id="IPR015813">
    <property type="entry name" value="Pyrv/PenolPyrv_kinase-like_dom"/>
</dbReference>
<accession>A0ABU9E9G2</accession>
<dbReference type="GO" id="GO:0016829">
    <property type="term" value="F:lyase activity"/>
    <property type="evidence" value="ECO:0007669"/>
    <property type="project" value="UniProtKB-KW"/>
</dbReference>
<protein>
    <submittedName>
        <fullName evidence="3">Aldolase/citrate lyase family protein</fullName>
    </submittedName>
</protein>
<evidence type="ECO:0000313" key="4">
    <source>
        <dbReference type="Proteomes" id="UP001484239"/>
    </source>
</evidence>
<keyword evidence="1" id="KW-0479">Metal-binding</keyword>